<organism evidence="1 2">
    <name type="scientific">Bacteroides xylanisolvens</name>
    <dbReference type="NCBI Taxonomy" id="371601"/>
    <lineage>
        <taxon>Bacteria</taxon>
        <taxon>Pseudomonadati</taxon>
        <taxon>Bacteroidota</taxon>
        <taxon>Bacteroidia</taxon>
        <taxon>Bacteroidales</taxon>
        <taxon>Bacteroidaceae</taxon>
        <taxon>Bacteroides</taxon>
    </lineage>
</organism>
<dbReference type="AlphaFoldDB" id="A0A415KT86"/>
<dbReference type="Proteomes" id="UP000284495">
    <property type="component" value="Unassembled WGS sequence"/>
</dbReference>
<dbReference type="RefSeq" id="WP_118419484.1">
    <property type="nucleotide sequence ID" value="NZ_QROO01000007.1"/>
</dbReference>
<evidence type="ECO:0000313" key="2">
    <source>
        <dbReference type="Proteomes" id="UP000284495"/>
    </source>
</evidence>
<sequence length="382" mass="46448">MKKRIATPFLSHEEWTSSIKEDYNYIKKHFKHPERLHIEYSKYFGFHLNMLFRDMRNNFFNNLKTNFKKVPHWMIFLEKLYFKYYNSDAEPFTLYIIHDLMKFSVISNNIESFFYWFEKLKKCSIFTYREYNHCYLSIKFIYHYPINQGIELLGGYSINDLKISQWEKKHLNELFNEVNNTFSARQTPYILDSLINKDNNIKCDSEYSDTNILYYHPEKYANIYSFDLYSNELYYKYVMDLCREAENNLRIKYNMCKIGEGWVEETNLYTKLCSFFPELDIIHHYKAKWLEKQHIDIFIKDINTAIEYQGEQHYKPVERFGGAAALKTNIKRDNIKLHKCLQNKIILIRVYPKYIFDDITTIISRIKDGKHNKYVYDIGELN</sequence>
<accession>A0A415KT86</accession>
<protein>
    <submittedName>
        <fullName evidence="1">Uncharacterized protein</fullName>
    </submittedName>
</protein>
<comment type="caution">
    <text evidence="1">The sequence shown here is derived from an EMBL/GenBank/DDBJ whole genome shotgun (WGS) entry which is preliminary data.</text>
</comment>
<name>A0A415KT86_9BACE</name>
<proteinExistence type="predicted"/>
<gene>
    <name evidence="1" type="ORF">DW027_06805</name>
</gene>
<evidence type="ECO:0000313" key="1">
    <source>
        <dbReference type="EMBL" id="RHL39540.1"/>
    </source>
</evidence>
<reference evidence="1 2" key="1">
    <citation type="submission" date="2018-08" db="EMBL/GenBank/DDBJ databases">
        <title>A genome reference for cultivated species of the human gut microbiota.</title>
        <authorList>
            <person name="Zou Y."/>
            <person name="Xue W."/>
            <person name="Luo G."/>
        </authorList>
    </citation>
    <scope>NUCLEOTIDE SEQUENCE [LARGE SCALE GENOMIC DNA]</scope>
    <source>
        <strain evidence="1 2">AF38-2</strain>
    </source>
</reference>
<dbReference type="EMBL" id="QROO01000007">
    <property type="protein sequence ID" value="RHL39540.1"/>
    <property type="molecule type" value="Genomic_DNA"/>
</dbReference>